<feature type="domain" description="Serine/threonine-protein phosphatase 4 regulatory subunit 3-like central" evidence="3">
    <location>
        <begin position="111"/>
        <end position="249"/>
    </location>
</feature>
<evidence type="ECO:0000313" key="4">
    <source>
        <dbReference type="EMBL" id="TYI33071.1"/>
    </source>
</evidence>
<comment type="subcellular location">
    <subcellularLocation>
        <location evidence="1">Nucleus</location>
    </subcellularLocation>
</comment>
<evidence type="ECO:0000259" key="3">
    <source>
        <dbReference type="Pfam" id="PF04802"/>
    </source>
</evidence>
<keyword evidence="2" id="KW-0539">Nucleus</keyword>
<dbReference type="GO" id="GO:0005654">
    <property type="term" value="C:nucleoplasm"/>
    <property type="evidence" value="ECO:0007669"/>
    <property type="project" value="TreeGrafter"/>
</dbReference>
<gene>
    <name evidence="4" type="ORF">ES332_A04G107000v1</name>
</gene>
<evidence type="ECO:0000313" key="5">
    <source>
        <dbReference type="Proteomes" id="UP000322667"/>
    </source>
</evidence>
<dbReference type="EMBL" id="CM017613">
    <property type="protein sequence ID" value="TYI33071.1"/>
    <property type="molecule type" value="Genomic_DNA"/>
</dbReference>
<dbReference type="PANTHER" id="PTHR23318">
    <property type="entry name" value="ATP SYNTHASE GAMMA-RELATED"/>
    <property type="match status" value="1"/>
</dbReference>
<dbReference type="GO" id="GO:0072542">
    <property type="term" value="F:protein phosphatase activator activity"/>
    <property type="evidence" value="ECO:0007669"/>
    <property type="project" value="TreeGrafter"/>
</dbReference>
<organism evidence="4 5">
    <name type="scientific">Gossypium tomentosum</name>
    <name type="common">Hawaiian cotton</name>
    <name type="synonym">Gossypium sandvicense</name>
    <dbReference type="NCBI Taxonomy" id="34277"/>
    <lineage>
        <taxon>Eukaryota</taxon>
        <taxon>Viridiplantae</taxon>
        <taxon>Streptophyta</taxon>
        <taxon>Embryophyta</taxon>
        <taxon>Tracheophyta</taxon>
        <taxon>Spermatophyta</taxon>
        <taxon>Magnoliopsida</taxon>
        <taxon>eudicotyledons</taxon>
        <taxon>Gunneridae</taxon>
        <taxon>Pentapetalae</taxon>
        <taxon>rosids</taxon>
        <taxon>malvids</taxon>
        <taxon>Malvales</taxon>
        <taxon>Malvaceae</taxon>
        <taxon>Malvoideae</taxon>
        <taxon>Gossypium</taxon>
    </lineage>
</organism>
<name>A0A5D2QWP7_GOSTO</name>
<reference evidence="4 5" key="1">
    <citation type="submission" date="2019-07" db="EMBL/GenBank/DDBJ databases">
        <title>WGS assembly of Gossypium tomentosum.</title>
        <authorList>
            <person name="Chen Z.J."/>
            <person name="Sreedasyam A."/>
            <person name="Ando A."/>
            <person name="Song Q."/>
            <person name="De L."/>
            <person name="Hulse-Kemp A."/>
            <person name="Ding M."/>
            <person name="Ye W."/>
            <person name="Kirkbride R."/>
            <person name="Jenkins J."/>
            <person name="Plott C."/>
            <person name="Lovell J."/>
            <person name="Lin Y.-M."/>
            <person name="Vaughn R."/>
            <person name="Liu B."/>
            <person name="Li W."/>
            <person name="Simpson S."/>
            <person name="Scheffler B."/>
            <person name="Saski C."/>
            <person name="Grover C."/>
            <person name="Hu G."/>
            <person name="Conover J."/>
            <person name="Carlson J."/>
            <person name="Shu S."/>
            <person name="Boston L."/>
            <person name="Williams M."/>
            <person name="Peterson D."/>
            <person name="Mcgee K."/>
            <person name="Jones D."/>
            <person name="Wendel J."/>
            <person name="Stelly D."/>
            <person name="Grimwood J."/>
            <person name="Schmutz J."/>
        </authorList>
    </citation>
    <scope>NUCLEOTIDE SEQUENCE [LARGE SCALE GENOMIC DNA]</scope>
    <source>
        <strain evidence="4">7179.01</strain>
    </source>
</reference>
<dbReference type="PANTHER" id="PTHR23318:SF0">
    <property type="entry name" value="SERINE_THREONINE-PROTEIN PHOSPHATASE 4 REGULATORY SUBUNIT 3"/>
    <property type="match status" value="1"/>
</dbReference>
<dbReference type="Proteomes" id="UP000322667">
    <property type="component" value="Chromosome A04"/>
</dbReference>
<evidence type="ECO:0000256" key="1">
    <source>
        <dbReference type="ARBA" id="ARBA00004123"/>
    </source>
</evidence>
<dbReference type="GO" id="GO:0030289">
    <property type="term" value="C:protein phosphatase 4 complex"/>
    <property type="evidence" value="ECO:0007669"/>
    <property type="project" value="TreeGrafter"/>
</dbReference>
<protein>
    <recommendedName>
        <fullName evidence="3">Serine/threonine-protein phosphatase 4 regulatory subunit 3-like central domain-containing protein</fullName>
    </recommendedName>
</protein>
<accession>A0A5D2QWP7</accession>
<proteinExistence type="predicted"/>
<sequence>MVIEVLDPYLGRLQNQKLTNPVSIHGDPESSRGAEICNNIQGHHDADPVALYKKDYGGGFEFCNPSCNGYNKMYDDSSEGTSGARANPHNMELSQENTFTADPTVTESGIADQMRLIEPILNDQDFFQKLMELFRICEDLENMDGLHMIFKIVKGIILLNSAQIFEKIFGDELIMDIIGSFEYVPQVQHYQNFLKEHVVFKEVVPIKNSMAISKIHQAYCVGYLKDVVLARVLDEATVASLDSMIPSNNAIEKSSTLDCSPRTICRRHIMAGSYLYKCIWEALQQRIRMILINLQLTPYVL</sequence>
<keyword evidence="5" id="KW-1185">Reference proteome</keyword>
<dbReference type="Pfam" id="PF04802">
    <property type="entry name" value="PP4R3"/>
    <property type="match status" value="1"/>
</dbReference>
<dbReference type="InterPro" id="IPR051137">
    <property type="entry name" value="PP4R3-like"/>
</dbReference>
<evidence type="ECO:0000256" key="2">
    <source>
        <dbReference type="ARBA" id="ARBA00023242"/>
    </source>
</evidence>
<dbReference type="AlphaFoldDB" id="A0A5D2QWP7"/>
<dbReference type="InterPro" id="IPR006887">
    <property type="entry name" value="P4R3-like_central_dom"/>
</dbReference>